<feature type="domain" description="Post-SET" evidence="9">
    <location>
        <begin position="313"/>
        <end position="329"/>
    </location>
</feature>
<dbReference type="SMART" id="SM00317">
    <property type="entry name" value="SET"/>
    <property type="match status" value="1"/>
</dbReference>
<keyword evidence="5" id="KW-0949">S-adenosyl-L-methionine</keyword>
<keyword evidence="7" id="KW-0862">Zinc</keyword>
<dbReference type="EMBL" id="JBCNJP010000014">
    <property type="protein sequence ID" value="KAK9068508.1"/>
    <property type="molecule type" value="Genomic_DNA"/>
</dbReference>
<comment type="caution">
    <text evidence="10">The sequence shown here is derived from an EMBL/GenBank/DDBJ whole genome shotgun (WGS) entry which is preliminary data.</text>
</comment>
<dbReference type="PROSITE" id="PS50868">
    <property type="entry name" value="POST_SET"/>
    <property type="match status" value="1"/>
</dbReference>
<sequence length="333" mass="36305">MNNIEKKPTWIHRLSNAAPYILPYLPPAELSAVALTCKTLHLVARSVTVARSSDASINSEKLPIPFINSAVDGHPYAYFIYTPTQIISFTDDASRRPWGSFSDGRPDPGLVLSPTVNSVEDRCLCECERSDVDLDLLGCPCSRRKVPGLIWECGSGCMCGPGCRNRVSQSGVSVRLKIVRSVRKGWGLHADQFIKGGEFICEYAGQLLTTKETRKRQLEYDKLASSGKRTSALLVVREHLPSGNACMRINIDATRTGNVARFINHSCDGGNLSTVLVRSSGALLPRVCFFASRDILKDEELTFSYGDSGPNTTGSKCFCGSSCCSGIMPSEHT</sequence>
<keyword evidence="11" id="KW-1185">Reference proteome</keyword>
<dbReference type="SUPFAM" id="SSF82199">
    <property type="entry name" value="SET domain"/>
    <property type="match status" value="1"/>
</dbReference>
<keyword evidence="3" id="KW-0489">Methyltransferase</keyword>
<dbReference type="Gene3D" id="2.170.270.10">
    <property type="entry name" value="SET domain"/>
    <property type="match status" value="1"/>
</dbReference>
<evidence type="ECO:0000259" key="9">
    <source>
        <dbReference type="PROSITE" id="PS50868"/>
    </source>
</evidence>
<dbReference type="PROSITE" id="PS50280">
    <property type="entry name" value="SET"/>
    <property type="match status" value="1"/>
</dbReference>
<dbReference type="Pfam" id="PF00856">
    <property type="entry name" value="SET"/>
    <property type="match status" value="1"/>
</dbReference>
<dbReference type="InterPro" id="IPR003616">
    <property type="entry name" value="Post-SET_dom"/>
</dbReference>
<evidence type="ECO:0000313" key="10">
    <source>
        <dbReference type="EMBL" id="KAK9068508.1"/>
    </source>
</evidence>
<proteinExistence type="predicted"/>
<dbReference type="GO" id="GO:0046872">
    <property type="term" value="F:metal ion binding"/>
    <property type="evidence" value="ECO:0007669"/>
    <property type="project" value="UniProtKB-KW"/>
</dbReference>
<dbReference type="PANTHER" id="PTHR46223:SF3">
    <property type="entry name" value="HISTONE-LYSINE N-METHYLTRANSFERASE SET-23"/>
    <property type="match status" value="1"/>
</dbReference>
<keyword evidence="4" id="KW-0808">Transferase</keyword>
<dbReference type="CDD" id="cd09917">
    <property type="entry name" value="F-box_SF"/>
    <property type="match status" value="1"/>
</dbReference>
<evidence type="ECO:0000259" key="8">
    <source>
        <dbReference type="PROSITE" id="PS50280"/>
    </source>
</evidence>
<evidence type="ECO:0000313" key="11">
    <source>
        <dbReference type="Proteomes" id="UP001408789"/>
    </source>
</evidence>
<evidence type="ECO:0000256" key="5">
    <source>
        <dbReference type="ARBA" id="ARBA00022691"/>
    </source>
</evidence>
<organism evidence="10 11">
    <name type="scientific">Deinandra increscens subsp. villosa</name>
    <dbReference type="NCBI Taxonomy" id="3103831"/>
    <lineage>
        <taxon>Eukaryota</taxon>
        <taxon>Viridiplantae</taxon>
        <taxon>Streptophyta</taxon>
        <taxon>Embryophyta</taxon>
        <taxon>Tracheophyta</taxon>
        <taxon>Spermatophyta</taxon>
        <taxon>Magnoliopsida</taxon>
        <taxon>eudicotyledons</taxon>
        <taxon>Gunneridae</taxon>
        <taxon>Pentapetalae</taxon>
        <taxon>asterids</taxon>
        <taxon>campanulids</taxon>
        <taxon>Asterales</taxon>
        <taxon>Asteraceae</taxon>
        <taxon>Asteroideae</taxon>
        <taxon>Heliantheae alliance</taxon>
        <taxon>Madieae</taxon>
        <taxon>Madiinae</taxon>
        <taxon>Deinandra</taxon>
    </lineage>
</organism>
<dbReference type="InterPro" id="IPR050973">
    <property type="entry name" value="H3K9_Histone-Lys_N-MTase"/>
</dbReference>
<dbReference type="InterPro" id="IPR001214">
    <property type="entry name" value="SET_dom"/>
</dbReference>
<evidence type="ECO:0000256" key="3">
    <source>
        <dbReference type="ARBA" id="ARBA00022603"/>
    </source>
</evidence>
<keyword evidence="2" id="KW-0158">Chromosome</keyword>
<dbReference type="PANTHER" id="PTHR46223">
    <property type="entry name" value="HISTONE-LYSINE N-METHYLTRANSFERASE SUV39H"/>
    <property type="match status" value="1"/>
</dbReference>
<keyword evidence="6" id="KW-0479">Metal-binding</keyword>
<dbReference type="GO" id="GO:0005694">
    <property type="term" value="C:chromosome"/>
    <property type="evidence" value="ECO:0007669"/>
    <property type="project" value="UniProtKB-SubCell"/>
</dbReference>
<evidence type="ECO:0008006" key="12">
    <source>
        <dbReference type="Google" id="ProtNLM"/>
    </source>
</evidence>
<comment type="subcellular location">
    <subcellularLocation>
        <location evidence="1">Chromosome</location>
    </subcellularLocation>
</comment>
<name>A0AAP0D8U6_9ASTR</name>
<evidence type="ECO:0000256" key="7">
    <source>
        <dbReference type="ARBA" id="ARBA00022833"/>
    </source>
</evidence>
<gene>
    <name evidence="10" type="ORF">SSX86_012622</name>
</gene>
<dbReference type="InterPro" id="IPR046341">
    <property type="entry name" value="SET_dom_sf"/>
</dbReference>
<dbReference type="Proteomes" id="UP001408789">
    <property type="component" value="Unassembled WGS sequence"/>
</dbReference>
<feature type="domain" description="SET" evidence="8">
    <location>
        <begin position="174"/>
        <end position="306"/>
    </location>
</feature>
<accession>A0AAP0D8U6</accession>
<evidence type="ECO:0000256" key="2">
    <source>
        <dbReference type="ARBA" id="ARBA00022454"/>
    </source>
</evidence>
<dbReference type="GO" id="GO:0008168">
    <property type="term" value="F:methyltransferase activity"/>
    <property type="evidence" value="ECO:0007669"/>
    <property type="project" value="UniProtKB-KW"/>
</dbReference>
<protein>
    <recommendedName>
        <fullName evidence="12">Histone-lysine N-methyltransferase SUVR3</fullName>
    </recommendedName>
</protein>
<evidence type="ECO:0000256" key="4">
    <source>
        <dbReference type="ARBA" id="ARBA00022679"/>
    </source>
</evidence>
<reference evidence="10 11" key="1">
    <citation type="submission" date="2024-04" db="EMBL/GenBank/DDBJ databases">
        <title>The reference genome of an endangered Asteraceae, Deinandra increscens subsp. villosa, native to the Central Coast of California.</title>
        <authorList>
            <person name="Guilliams M."/>
            <person name="Hasenstab-Lehman K."/>
            <person name="Meyer R."/>
            <person name="Mcevoy S."/>
        </authorList>
    </citation>
    <scope>NUCLEOTIDE SEQUENCE [LARGE SCALE GENOMIC DNA]</scope>
    <source>
        <tissue evidence="10">Leaf</tissue>
    </source>
</reference>
<evidence type="ECO:0000256" key="1">
    <source>
        <dbReference type="ARBA" id="ARBA00004286"/>
    </source>
</evidence>
<dbReference type="GO" id="GO:0032259">
    <property type="term" value="P:methylation"/>
    <property type="evidence" value="ECO:0007669"/>
    <property type="project" value="UniProtKB-KW"/>
</dbReference>
<dbReference type="AlphaFoldDB" id="A0AAP0D8U6"/>
<evidence type="ECO:0000256" key="6">
    <source>
        <dbReference type="ARBA" id="ARBA00022723"/>
    </source>
</evidence>